<dbReference type="GO" id="GO:0009881">
    <property type="term" value="F:photoreceptor activity"/>
    <property type="evidence" value="ECO:0007669"/>
    <property type="project" value="UniProtKB-KW"/>
</dbReference>
<dbReference type="PROSITE" id="PS50035">
    <property type="entry name" value="PLD"/>
    <property type="match status" value="2"/>
</dbReference>
<sequence length="2100" mass="234519">MSSGTSFADLAHQAWDAAAQATGLSSYGEDAAEQNHDVSSAKDKPDTANGSTKQENHDTKKQNLDHRDSYHGGPGNHPHDPAARINHPDAVDDPSSAGKHAQVRESNVKDHASNANGTAQQESSWQSHPKHPHANREDDMGQSMIERALGDDGLTAQRQGTVYDKQLENEMDGSYKDIEKQNKTETAAAQLGGPIHSERNQSQDGHHKAELDENAHQQHAANRGPSWASRPDDKQRAKIAKMKEEQAAGTWRRRFSSFGPTPEESSPSTPKDKSRDDKGKDDEKDKGKGLFGGMFDTTSPARPALNIFGSSNNQRSNTHRKENGDASGSGSDPKGKQSEQAGTRPEPSRNSSRWADNSNKLRNAFEPPTPSAETASHDNNNAQQRNDDQVPTPELSPDSQKLRAITKVMLGSNKGKDRDDGAASPDATSPGGTQHPQTRWAQLKKKVRESQKAKVEQQKASAVSLDLAKELQTGILPVFLLKMAVERDESKHRRIPVLLNHLRLRVTDSVNPMHNTHAVFRIELEYGDGLVKWVIYRELRDFINLHAHYRAAALRGYLGRSIGGNSTEGDLGLPSFPKMSLPYFNQLQRQGKTSRGEFARAQRDSLENYIIELIRRTMFRAEANRLCKFFEISALSVSLASRGGYQGKQGYLRILSRSSRKKDQKSMFTPARWAKAYEPKWFVVRESFIAIVNEPDSLQLYDVFLMDNDFKVERPKRLYKQTMHIAHGLTHSDDKKGAEIESSEQPESSGSRGAKDASYDQTALLTGGHFKDADPNKRDKAHESERHASSHTFSIRNAERKLKLVAKNERMMEQFIVSMQKMAARNIFGGTNRFESFAPIRLNVSAQWLADGRDYYWNLSKALMMAKDRVFMHDWWLSPELYLRRPGHPKWRLDNVLKKKAEEGVKIFVIIYNEVSNNFTPTDSNYTKQRLIGLHRNIFVQRSPSHFQTGTFYWAHHEKLCVIDETIAFMGGLDLCFGRYDTPAHVLVDDALYHKREGESESDHGLSNPSGYLGPVKEGREAHIWPGQDYANERVMEWHTLSKPHEDLFSRDKFPRMPWHDVGLQIVGQPARDLCRHFIQRWNFLLRIKNHTRQMPFLVPPPDFTPEELQNYGLTGTCEVQICRSAGPWSLGTANKVEHSIQNAYLKSIQMSDHFVYIENQFFVTSTVMEGNKIENKIGEALVSRIIRAHREGTPWRAIIVIPLIPGFPMPIDHPDASSVRLIVDLQNRSISRGEHSIFGKLRREGIDPEQYISFFSLRTWGKLRRGQLTTEQIYLHDKIMIVDDRLAIIGSANINERSQRGDRDSELASVIRDHDMVDSFMGGKPYKVGRFAHTLRMRLMREHLGVDVDELEASDRKEGEASVNGHEGSTAAGASVSSDARLEDSDDEWDPEQEQSHNGLKRQGDTESSPAHLVDVQSNKQALKNAASNVTERGSGTTSAVRRQVKDTLAKSKDKFEAEELGEHTSSNSANHNERYQAAREERVDLALKGEESQKFVDGKYDNLMEPTLEEKLLVEDGPAINGHSSETKRSGGAGVGAHGSPHRSSVDRHRLLGSLSNSSLGPERETEMLHRAGQRGRILSEDSTLLSGVGGGSEDIRRKVAARMSNSLWNLPAASLNIDPHRFQDPIDDSFYVDYWLTCAVHNMQIFRKVFKCVPDDTVTTWAEYKAFCSWADRLARSGKFGAKESRGERDAQAHSVPGASVGGPEGSIPHPSSSGEKKEKEDKKEDENIPQSLRDAPSPGQNGTLKGEKGEKKEKEVEGFSARELEQMEIPSAAAHVGVAVLQEMYIGPSESPRSSASDSIPLNKMNSFYYDSVLDAFKEPDVGIPPIPPHLEHPIVSTQWGHTYLWAVFFVMAGFSVLFFISSQRASYRYRLMHTTTFFITAIASLSYFAMATGVGKTYTNIGEGHHAPREFFYARYLDWTLTTPLLLFDLTLLAGLPVAEIIVLVLVDEVMIVTGVIAGVHPTKTGKWGFFTFSCVALAWILLQLVTSGRSTAFLRSPKVGGLYNQISFTLVVVWTLYPVAFALCEGTGKLNPDKEILFFAILDVIAKPIWGAWLLLATPDEGHVLVPESLCVPAGSPASGGYGAISQEPRAEDA</sequence>
<feature type="compositionally biased region" description="Basic and acidic residues" evidence="21">
    <location>
        <begin position="33"/>
        <end position="46"/>
    </location>
</feature>
<feature type="region of interest" description="Disordered" evidence="21">
    <location>
        <begin position="1426"/>
        <end position="1445"/>
    </location>
</feature>
<dbReference type="CDD" id="cd01254">
    <property type="entry name" value="PH_PLD"/>
    <property type="match status" value="1"/>
</dbReference>
<dbReference type="EMBL" id="ULHB01000048">
    <property type="protein sequence ID" value="SYW79174.1"/>
    <property type="molecule type" value="Genomic_DNA"/>
</dbReference>
<keyword evidence="17" id="KW-0675">Receptor</keyword>
<evidence type="ECO:0000313" key="26">
    <source>
        <dbReference type="Proteomes" id="UP000658997"/>
    </source>
</evidence>
<reference evidence="25" key="1">
    <citation type="submission" date="2018-08" db="EMBL/GenBank/DDBJ databases">
        <authorList>
            <person name="Guldener U."/>
        </authorList>
    </citation>
    <scope>NUCLEOTIDE SEQUENCE</scope>
    <source>
        <strain evidence="25">UB2</strain>
    </source>
</reference>
<keyword evidence="10" id="KW-0378">Hydrolase</keyword>
<evidence type="ECO:0000256" key="11">
    <source>
        <dbReference type="ARBA" id="ARBA00022925"/>
    </source>
</evidence>
<feature type="compositionally biased region" description="Polar residues" evidence="21">
    <location>
        <begin position="1426"/>
        <end position="1442"/>
    </location>
</feature>
<dbReference type="GO" id="GO:0005216">
    <property type="term" value="F:monoatomic ion channel activity"/>
    <property type="evidence" value="ECO:0007669"/>
    <property type="project" value="InterPro"/>
</dbReference>
<feature type="compositionally biased region" description="Low complexity" evidence="21">
    <location>
        <begin position="256"/>
        <end position="269"/>
    </location>
</feature>
<dbReference type="Gene3D" id="1.20.1070.10">
    <property type="entry name" value="Rhodopsin 7-helix transmembrane proteins"/>
    <property type="match status" value="1"/>
</dbReference>
<dbReference type="SMART" id="SM01021">
    <property type="entry name" value="Bac_rhodopsin"/>
    <property type="match status" value="1"/>
</dbReference>
<dbReference type="GO" id="GO:0004630">
    <property type="term" value="F:phospholipase D activity"/>
    <property type="evidence" value="ECO:0007669"/>
    <property type="project" value="UniProtKB-EC"/>
</dbReference>
<evidence type="ECO:0000259" key="23">
    <source>
        <dbReference type="PROSITE" id="PS50035"/>
    </source>
</evidence>
<comment type="similarity">
    <text evidence="3">Belongs to the archaeal/bacterial/fungal opsin family.</text>
</comment>
<evidence type="ECO:0000256" key="22">
    <source>
        <dbReference type="SAM" id="Phobius"/>
    </source>
</evidence>
<dbReference type="SMART" id="SM00233">
    <property type="entry name" value="PH"/>
    <property type="match status" value="1"/>
</dbReference>
<dbReference type="PROSITE" id="PS00950">
    <property type="entry name" value="BACTERIAL_OPSIN_1"/>
    <property type="match status" value="1"/>
</dbReference>
<feature type="compositionally biased region" description="Basic and acidic residues" evidence="21">
    <location>
        <begin position="1718"/>
        <end position="1730"/>
    </location>
</feature>
<evidence type="ECO:0000256" key="6">
    <source>
        <dbReference type="ARBA" id="ARBA00022543"/>
    </source>
</evidence>
<feature type="transmembrane region" description="Helical" evidence="22">
    <location>
        <begin position="1973"/>
        <end position="1992"/>
    </location>
</feature>
<dbReference type="PROSITE" id="PS50195">
    <property type="entry name" value="PX"/>
    <property type="match status" value="1"/>
</dbReference>
<feature type="compositionally biased region" description="Polar residues" evidence="21">
    <location>
        <begin position="426"/>
        <end position="440"/>
    </location>
</feature>
<accession>A0A8H8QNY0</accession>
<evidence type="ECO:0000256" key="14">
    <source>
        <dbReference type="ARBA" id="ARBA00022991"/>
    </source>
</evidence>
<feature type="region of interest" description="Disordered" evidence="21">
    <location>
        <begin position="730"/>
        <end position="792"/>
    </location>
</feature>
<keyword evidence="14" id="KW-0157">Chromophore</keyword>
<comment type="catalytic activity">
    <reaction evidence="1">
        <text>a 1,2-diacyl-sn-glycero-3-phosphocholine + H2O = a 1,2-diacyl-sn-glycero-3-phosphate + choline + H(+)</text>
        <dbReference type="Rhea" id="RHEA:14445"/>
        <dbReference type="ChEBI" id="CHEBI:15354"/>
        <dbReference type="ChEBI" id="CHEBI:15377"/>
        <dbReference type="ChEBI" id="CHEBI:15378"/>
        <dbReference type="ChEBI" id="CHEBI:57643"/>
        <dbReference type="ChEBI" id="CHEBI:58608"/>
        <dbReference type="EC" id="3.1.4.4"/>
    </reaction>
</comment>
<keyword evidence="11" id="KW-0681">Retinal protein</keyword>
<dbReference type="FunFam" id="1.20.1070.10:FF:000160">
    <property type="entry name" value="Related to Opsin-1"/>
    <property type="match status" value="1"/>
</dbReference>
<dbReference type="GO" id="GO:0009395">
    <property type="term" value="P:phospholipid catabolic process"/>
    <property type="evidence" value="ECO:0007669"/>
    <property type="project" value="TreeGrafter"/>
</dbReference>
<evidence type="ECO:0000256" key="13">
    <source>
        <dbReference type="ARBA" id="ARBA00022989"/>
    </source>
</evidence>
<organism evidence="25 26">
    <name type="scientific">Ustilago bromivora</name>
    <dbReference type="NCBI Taxonomy" id="307758"/>
    <lineage>
        <taxon>Eukaryota</taxon>
        <taxon>Fungi</taxon>
        <taxon>Dikarya</taxon>
        <taxon>Basidiomycota</taxon>
        <taxon>Ustilaginomycotina</taxon>
        <taxon>Ustilaginomycetes</taxon>
        <taxon>Ustilaginales</taxon>
        <taxon>Ustilaginaceae</taxon>
        <taxon>Ustilago</taxon>
    </lineage>
</organism>
<dbReference type="Proteomes" id="UP000658997">
    <property type="component" value="Unassembled WGS sequence"/>
</dbReference>
<dbReference type="InterPro" id="IPR001425">
    <property type="entry name" value="Arc/bac/fun_rhodopsins"/>
</dbReference>
<keyword evidence="15" id="KW-0443">Lipid metabolism</keyword>
<dbReference type="CDD" id="cd06093">
    <property type="entry name" value="PX_domain"/>
    <property type="match status" value="1"/>
</dbReference>
<comment type="caution">
    <text evidence="25">The sequence shown here is derived from an EMBL/GenBank/DDBJ whole genome shotgun (WGS) entry which is preliminary data.</text>
</comment>
<dbReference type="CDD" id="cd15028">
    <property type="entry name" value="7tm_Opsin-1_euk"/>
    <property type="match status" value="1"/>
</dbReference>
<dbReference type="EC" id="3.1.4.4" evidence="5"/>
<comment type="similarity">
    <text evidence="4">Belongs to the phospholipase D family.</text>
</comment>
<evidence type="ECO:0000256" key="3">
    <source>
        <dbReference type="ARBA" id="ARBA00008130"/>
    </source>
</evidence>
<dbReference type="GO" id="GO:0016020">
    <property type="term" value="C:membrane"/>
    <property type="evidence" value="ECO:0007669"/>
    <property type="project" value="UniProtKB-SubCell"/>
</dbReference>
<feature type="transmembrane region" description="Helical" evidence="22">
    <location>
        <begin position="2042"/>
        <end position="2062"/>
    </location>
</feature>
<evidence type="ECO:0000256" key="5">
    <source>
        <dbReference type="ARBA" id="ARBA00012027"/>
    </source>
</evidence>
<dbReference type="InterPro" id="IPR018229">
    <property type="entry name" value="Rhodopsin_retinal_BS"/>
</dbReference>
<dbReference type="Gene3D" id="3.30.870.10">
    <property type="entry name" value="Endonuclease Chain A"/>
    <property type="match status" value="2"/>
</dbReference>
<dbReference type="SMART" id="SM00155">
    <property type="entry name" value="PLDc"/>
    <property type="match status" value="2"/>
</dbReference>
<dbReference type="Pfam" id="PF01036">
    <property type="entry name" value="Bac_rhodopsin"/>
    <property type="match status" value="1"/>
</dbReference>
<dbReference type="InterPro" id="IPR001683">
    <property type="entry name" value="PX_dom"/>
</dbReference>
<evidence type="ECO:0000256" key="17">
    <source>
        <dbReference type="ARBA" id="ARBA00023170"/>
    </source>
</evidence>
<evidence type="ECO:0000256" key="7">
    <source>
        <dbReference type="ARBA" id="ARBA00022606"/>
    </source>
</evidence>
<feature type="transmembrane region" description="Helical" evidence="22">
    <location>
        <begin position="1877"/>
        <end position="1895"/>
    </location>
</feature>
<evidence type="ECO:0000256" key="12">
    <source>
        <dbReference type="ARBA" id="ARBA00022963"/>
    </source>
</evidence>
<feature type="compositionally biased region" description="Basic and acidic residues" evidence="21">
    <location>
        <begin position="1749"/>
        <end position="1767"/>
    </location>
</feature>
<keyword evidence="6" id="KW-0600">Photoreceptor protein</keyword>
<dbReference type="PANTHER" id="PTHR18896">
    <property type="entry name" value="PHOSPHOLIPASE D"/>
    <property type="match status" value="1"/>
</dbReference>
<dbReference type="Pfam" id="PF00614">
    <property type="entry name" value="PLDc"/>
    <property type="match status" value="1"/>
</dbReference>
<evidence type="ECO:0000256" key="10">
    <source>
        <dbReference type="ARBA" id="ARBA00022801"/>
    </source>
</evidence>
<keyword evidence="26" id="KW-1185">Reference proteome</keyword>
<dbReference type="CDD" id="cd09138">
    <property type="entry name" value="PLDc_vPLD1_2_yPLD_like_1"/>
    <property type="match status" value="1"/>
</dbReference>
<evidence type="ECO:0000256" key="4">
    <source>
        <dbReference type="ARBA" id="ARBA00008664"/>
    </source>
</evidence>
<feature type="domain" description="PX" evidence="24">
    <location>
        <begin position="498"/>
        <end position="637"/>
    </location>
</feature>
<name>A0A8H8QNY0_9BASI</name>
<feature type="compositionally biased region" description="Basic and acidic residues" evidence="21">
    <location>
        <begin position="1684"/>
        <end position="1695"/>
    </location>
</feature>
<dbReference type="FunFam" id="3.30.1520.10:FF:000051">
    <property type="entry name" value="Phospholipase"/>
    <property type="match status" value="1"/>
</dbReference>
<evidence type="ECO:0000256" key="20">
    <source>
        <dbReference type="ARBA" id="ARBA00079280"/>
    </source>
</evidence>
<keyword evidence="9" id="KW-0677">Repeat</keyword>
<proteinExistence type="inferred from homology"/>
<dbReference type="FunFam" id="3.30.870.10:FF:000011">
    <property type="entry name" value="Phospholipase"/>
    <property type="match status" value="1"/>
</dbReference>
<gene>
    <name evidence="25" type="ORF">UBRO2_02858</name>
</gene>
<feature type="compositionally biased region" description="Basic and acidic residues" evidence="21">
    <location>
        <begin position="165"/>
        <end position="183"/>
    </location>
</feature>
<dbReference type="Pfam" id="PF13091">
    <property type="entry name" value="PLDc_2"/>
    <property type="match status" value="1"/>
</dbReference>
<feature type="compositionally biased region" description="Basic and acidic residues" evidence="21">
    <location>
        <begin position="270"/>
        <end position="288"/>
    </location>
</feature>
<evidence type="ECO:0000256" key="16">
    <source>
        <dbReference type="ARBA" id="ARBA00023136"/>
    </source>
</evidence>
<dbReference type="GO" id="GO:0035091">
    <property type="term" value="F:phosphatidylinositol binding"/>
    <property type="evidence" value="ECO:0007669"/>
    <property type="project" value="InterPro"/>
</dbReference>
<comment type="subcellular location">
    <subcellularLocation>
        <location evidence="2">Membrane</location>
        <topology evidence="2">Multi-pass membrane protein</topology>
    </subcellularLocation>
</comment>
<keyword evidence="12" id="KW-0442">Lipid degradation</keyword>
<dbReference type="SUPFAM" id="SSF56024">
    <property type="entry name" value="Phospholipase D/nuclease"/>
    <property type="match status" value="2"/>
</dbReference>
<feature type="transmembrane region" description="Helical" evidence="22">
    <location>
        <begin position="1930"/>
        <end position="1952"/>
    </location>
</feature>
<feature type="compositionally biased region" description="Basic and acidic residues" evidence="21">
    <location>
        <begin position="769"/>
        <end position="788"/>
    </location>
</feature>
<dbReference type="SUPFAM" id="SSF64268">
    <property type="entry name" value="PX domain"/>
    <property type="match status" value="1"/>
</dbReference>
<evidence type="ECO:0000256" key="18">
    <source>
        <dbReference type="ARBA" id="ARBA00042228"/>
    </source>
</evidence>
<dbReference type="InterPro" id="IPR036871">
    <property type="entry name" value="PX_dom_sf"/>
</dbReference>
<feature type="region of interest" description="Disordered" evidence="21">
    <location>
        <begin position="1351"/>
        <end position="1411"/>
    </location>
</feature>
<dbReference type="Gene3D" id="3.30.1520.10">
    <property type="entry name" value="Phox-like domain"/>
    <property type="match status" value="1"/>
</dbReference>
<feature type="compositionally biased region" description="Basic and acidic residues" evidence="21">
    <location>
        <begin position="54"/>
        <end position="70"/>
    </location>
</feature>
<feature type="region of interest" description="Disordered" evidence="21">
    <location>
        <begin position="1522"/>
        <end position="1548"/>
    </location>
</feature>
<evidence type="ECO:0000256" key="15">
    <source>
        <dbReference type="ARBA" id="ARBA00023098"/>
    </source>
</evidence>
<dbReference type="PANTHER" id="PTHR18896:SF76">
    <property type="entry name" value="PHOSPHOLIPASE"/>
    <property type="match status" value="1"/>
</dbReference>
<feature type="domain" description="PLD phosphodiesterase" evidence="23">
    <location>
        <begin position="1272"/>
        <end position="1299"/>
    </location>
</feature>
<feature type="compositionally biased region" description="Basic and acidic residues" evidence="21">
    <location>
        <begin position="196"/>
        <end position="216"/>
    </location>
</feature>
<dbReference type="GO" id="GO:0007602">
    <property type="term" value="P:phototransduction"/>
    <property type="evidence" value="ECO:0007669"/>
    <property type="project" value="UniProtKB-KW"/>
</dbReference>
<evidence type="ECO:0000256" key="19">
    <source>
        <dbReference type="ARBA" id="ARBA00074658"/>
    </source>
</evidence>
<feature type="region of interest" description="Disordered" evidence="21">
    <location>
        <begin position="19"/>
        <end position="452"/>
    </location>
</feature>
<evidence type="ECO:0000256" key="9">
    <source>
        <dbReference type="ARBA" id="ARBA00022737"/>
    </source>
</evidence>
<protein>
    <recommendedName>
        <fullName evidence="19">Phospholipase D1</fullName>
        <ecNumber evidence="5">3.1.4.4</ecNumber>
    </recommendedName>
    <alternativeName>
        <fullName evidence="18">Choline phosphatase 1</fullName>
    </alternativeName>
    <alternativeName>
        <fullName evidence="20">Phosphatidylcholine-hydrolyzing phospholipase D1</fullName>
    </alternativeName>
</protein>
<feature type="transmembrane region" description="Helical" evidence="22">
    <location>
        <begin position="1847"/>
        <end position="1865"/>
    </location>
</feature>
<feature type="compositionally biased region" description="Basic and acidic residues" evidence="21">
    <location>
        <begin position="102"/>
        <end position="112"/>
    </location>
</feature>
<dbReference type="InterPro" id="IPR025202">
    <property type="entry name" value="PLD-like_dom"/>
</dbReference>
<keyword evidence="13 22" id="KW-1133">Transmembrane helix</keyword>
<dbReference type="InterPro" id="IPR001736">
    <property type="entry name" value="PLipase_D/transphosphatidylase"/>
</dbReference>
<dbReference type="CDD" id="cd09141">
    <property type="entry name" value="PLDc_vPLD1_2_yPLD_like_2"/>
    <property type="match status" value="1"/>
</dbReference>
<feature type="compositionally biased region" description="Basic and acidic residues" evidence="21">
    <location>
        <begin position="730"/>
        <end position="739"/>
    </location>
</feature>
<evidence type="ECO:0000256" key="21">
    <source>
        <dbReference type="SAM" id="MobiDB-lite"/>
    </source>
</evidence>
<feature type="transmembrane region" description="Helical" evidence="22">
    <location>
        <begin position="2012"/>
        <end position="2030"/>
    </location>
</feature>
<feature type="compositionally biased region" description="Polar residues" evidence="21">
    <location>
        <begin position="113"/>
        <end position="127"/>
    </location>
</feature>
<feature type="compositionally biased region" description="Basic and acidic residues" evidence="21">
    <location>
        <begin position="77"/>
        <end position="90"/>
    </location>
</feature>
<keyword evidence="16 22" id="KW-0472">Membrane</keyword>
<feature type="compositionally biased region" description="Polar residues" evidence="21">
    <location>
        <begin position="348"/>
        <end position="361"/>
    </location>
</feature>
<feature type="compositionally biased region" description="Acidic residues" evidence="21">
    <location>
        <begin position="1385"/>
        <end position="1394"/>
    </location>
</feature>
<evidence type="ECO:0000256" key="2">
    <source>
        <dbReference type="ARBA" id="ARBA00004141"/>
    </source>
</evidence>
<keyword evidence="7" id="KW-0716">Sensory transduction</keyword>
<evidence type="ECO:0000313" key="25">
    <source>
        <dbReference type="EMBL" id="SYW79174.1"/>
    </source>
</evidence>
<evidence type="ECO:0000259" key="24">
    <source>
        <dbReference type="PROSITE" id="PS50195"/>
    </source>
</evidence>
<evidence type="ECO:0000256" key="8">
    <source>
        <dbReference type="ARBA" id="ARBA00022692"/>
    </source>
</evidence>
<feature type="domain" description="PLD phosphodiesterase" evidence="23">
    <location>
        <begin position="952"/>
        <end position="979"/>
    </location>
</feature>
<feature type="region of interest" description="Disordered" evidence="21">
    <location>
        <begin position="1684"/>
        <end position="1767"/>
    </location>
</feature>
<dbReference type="InterPro" id="IPR001849">
    <property type="entry name" value="PH_domain"/>
</dbReference>
<evidence type="ECO:0000256" key="1">
    <source>
        <dbReference type="ARBA" id="ARBA00000798"/>
    </source>
</evidence>
<dbReference type="InterPro" id="IPR015679">
    <property type="entry name" value="PLipase_D_fam"/>
</dbReference>
<feature type="compositionally biased region" description="Basic and acidic residues" evidence="21">
    <location>
        <begin position="230"/>
        <end position="246"/>
    </location>
</feature>
<dbReference type="PRINTS" id="PR00251">
    <property type="entry name" value="BACTRLOPSIN"/>
</dbReference>
<dbReference type="SUPFAM" id="SSF81321">
    <property type="entry name" value="Family A G protein-coupled receptor-like"/>
    <property type="match status" value="1"/>
</dbReference>
<keyword evidence="8 22" id="KW-0812">Transmembrane</keyword>